<dbReference type="Gene3D" id="3.40.50.2300">
    <property type="match status" value="1"/>
</dbReference>
<dbReference type="InterPro" id="IPR052893">
    <property type="entry name" value="TCS_response_regulator"/>
</dbReference>
<evidence type="ECO:0000256" key="1">
    <source>
        <dbReference type="PROSITE-ProRule" id="PRU00169"/>
    </source>
</evidence>
<dbReference type="SMART" id="SM00448">
    <property type="entry name" value="REC"/>
    <property type="match status" value="1"/>
</dbReference>
<evidence type="ECO:0000313" key="3">
    <source>
        <dbReference type="EMBL" id="MDE1462755.1"/>
    </source>
</evidence>
<dbReference type="CDD" id="cd17557">
    <property type="entry name" value="REC_Rcp-like"/>
    <property type="match status" value="1"/>
</dbReference>
<dbReference type="Pfam" id="PF00072">
    <property type="entry name" value="Response_reg"/>
    <property type="match status" value="1"/>
</dbReference>
<proteinExistence type="predicted"/>
<dbReference type="PANTHER" id="PTHR44520">
    <property type="entry name" value="RESPONSE REGULATOR RCP1-RELATED"/>
    <property type="match status" value="1"/>
</dbReference>
<name>A0ABT5U8R3_9GAMM</name>
<dbReference type="RefSeq" id="WP_274689108.1">
    <property type="nucleotide sequence ID" value="NZ_JAPMOU010000014.1"/>
</dbReference>
<evidence type="ECO:0000259" key="2">
    <source>
        <dbReference type="PROSITE" id="PS50110"/>
    </source>
</evidence>
<keyword evidence="1" id="KW-0597">Phosphoprotein</keyword>
<organism evidence="3 4">
    <name type="scientific">Spartinivicinus poritis</name>
    <dbReference type="NCBI Taxonomy" id="2994640"/>
    <lineage>
        <taxon>Bacteria</taxon>
        <taxon>Pseudomonadati</taxon>
        <taxon>Pseudomonadota</taxon>
        <taxon>Gammaproteobacteria</taxon>
        <taxon>Oceanospirillales</taxon>
        <taxon>Zooshikellaceae</taxon>
        <taxon>Spartinivicinus</taxon>
    </lineage>
</organism>
<dbReference type="InterPro" id="IPR001789">
    <property type="entry name" value="Sig_transdc_resp-reg_receiver"/>
</dbReference>
<dbReference type="SUPFAM" id="SSF52172">
    <property type="entry name" value="CheY-like"/>
    <property type="match status" value="1"/>
</dbReference>
<keyword evidence="4" id="KW-1185">Reference proteome</keyword>
<feature type="domain" description="Response regulatory" evidence="2">
    <location>
        <begin position="8"/>
        <end position="133"/>
    </location>
</feature>
<reference evidence="3 4" key="1">
    <citation type="submission" date="2022-11" db="EMBL/GenBank/DDBJ databases">
        <title>Spartinivicinus poritis sp. nov., isolated from scleractinian coral Porites lutea.</title>
        <authorList>
            <person name="Zhang G."/>
            <person name="Cai L."/>
            <person name="Wei Q."/>
        </authorList>
    </citation>
    <scope>NUCLEOTIDE SEQUENCE [LARGE SCALE GENOMIC DNA]</scope>
    <source>
        <strain evidence="3 4">A2-2</strain>
    </source>
</reference>
<sequence>MSQSKVLEILLIEDNECDVELAKIAFERCDGDCNINVAYDGVEGVRYLKKEGEFKDVTKPSIILLDLNMPKMSGNSVLEFLRNDEALRSIPVIVFSTSESNSDIIESYINNASCYIVKPFIISDYISIANQIIAHWLESASLPKTIQAK</sequence>
<gene>
    <name evidence="3" type="ORF">ORQ98_12330</name>
</gene>
<dbReference type="PROSITE" id="PS50110">
    <property type="entry name" value="RESPONSE_REGULATORY"/>
    <property type="match status" value="1"/>
</dbReference>
<evidence type="ECO:0000313" key="4">
    <source>
        <dbReference type="Proteomes" id="UP001528823"/>
    </source>
</evidence>
<accession>A0ABT5U8R3</accession>
<dbReference type="PANTHER" id="PTHR44520:SF2">
    <property type="entry name" value="RESPONSE REGULATOR RCP1"/>
    <property type="match status" value="1"/>
</dbReference>
<dbReference type="EMBL" id="JAPMOU010000014">
    <property type="protein sequence ID" value="MDE1462755.1"/>
    <property type="molecule type" value="Genomic_DNA"/>
</dbReference>
<comment type="caution">
    <text evidence="3">The sequence shown here is derived from an EMBL/GenBank/DDBJ whole genome shotgun (WGS) entry which is preliminary data.</text>
</comment>
<protein>
    <submittedName>
        <fullName evidence="3">Response regulator</fullName>
    </submittedName>
</protein>
<dbReference type="InterPro" id="IPR011006">
    <property type="entry name" value="CheY-like_superfamily"/>
</dbReference>
<feature type="modified residue" description="4-aspartylphosphate" evidence="1">
    <location>
        <position position="66"/>
    </location>
</feature>
<dbReference type="Proteomes" id="UP001528823">
    <property type="component" value="Unassembled WGS sequence"/>
</dbReference>